<dbReference type="GO" id="GO:0032040">
    <property type="term" value="C:small-subunit processome"/>
    <property type="evidence" value="ECO:0007669"/>
    <property type="project" value="TreeGrafter"/>
</dbReference>
<keyword evidence="5" id="KW-0677">Repeat</keyword>
<feature type="compositionally biased region" description="Low complexity" evidence="11">
    <location>
        <begin position="1359"/>
        <end position="1369"/>
    </location>
</feature>
<dbReference type="GO" id="GO:0003729">
    <property type="term" value="F:mRNA binding"/>
    <property type="evidence" value="ECO:0007669"/>
    <property type="project" value="UniProtKB-ARBA"/>
</dbReference>
<keyword evidence="7" id="KW-0694">RNA-binding</keyword>
<comment type="function">
    <text evidence="9">Sequence-specific RNA-binding protein that regulates translation and mRNA stability by binding the 3'-UTR of target mRNAs. Binds the APUM-binding elements (APBEs) in the 3'-UTR mRNA sequence of CLV1, PNH, WUS and FAS2.</text>
</comment>
<dbReference type="PANTHER" id="PTHR12933">
    <property type="entry name" value="ORF PROTEIN-RELATED"/>
    <property type="match status" value="1"/>
</dbReference>
<evidence type="ECO:0000256" key="9">
    <source>
        <dbReference type="ARBA" id="ARBA00055193"/>
    </source>
</evidence>
<organism evidence="13 14">
    <name type="scientific">Populus alba x Populus x berolinensis</name>
    <dbReference type="NCBI Taxonomy" id="444605"/>
    <lineage>
        <taxon>Eukaryota</taxon>
        <taxon>Viridiplantae</taxon>
        <taxon>Streptophyta</taxon>
        <taxon>Embryophyta</taxon>
        <taxon>Tracheophyta</taxon>
        <taxon>Spermatophyta</taxon>
        <taxon>Magnoliopsida</taxon>
        <taxon>eudicotyledons</taxon>
        <taxon>Gunneridae</taxon>
        <taxon>Pentapetalae</taxon>
        <taxon>rosids</taxon>
        <taxon>fabids</taxon>
        <taxon>Malpighiales</taxon>
        <taxon>Salicaceae</taxon>
        <taxon>Saliceae</taxon>
        <taxon>Populus</taxon>
    </lineage>
</organism>
<evidence type="ECO:0000313" key="13">
    <source>
        <dbReference type="EMBL" id="KAJ7002593.1"/>
    </source>
</evidence>
<dbReference type="Pfam" id="PF00806">
    <property type="entry name" value="PUF"/>
    <property type="match status" value="8"/>
</dbReference>
<evidence type="ECO:0000256" key="2">
    <source>
        <dbReference type="ARBA" id="ARBA00004604"/>
    </source>
</evidence>
<name>A0AAD6R5B3_9ROSI</name>
<keyword evidence="4" id="KW-0963">Cytoplasm</keyword>
<feature type="region of interest" description="Disordered" evidence="11">
    <location>
        <begin position="1064"/>
        <end position="1120"/>
    </location>
</feature>
<dbReference type="SUPFAM" id="SSF48371">
    <property type="entry name" value="ARM repeat"/>
    <property type="match status" value="1"/>
</dbReference>
<feature type="compositionally biased region" description="Polar residues" evidence="11">
    <location>
        <begin position="210"/>
        <end position="222"/>
    </location>
</feature>
<feature type="repeat" description="Pumilio" evidence="10">
    <location>
        <begin position="811"/>
        <end position="847"/>
    </location>
</feature>
<feature type="region of interest" description="Disordered" evidence="11">
    <location>
        <begin position="1341"/>
        <end position="1377"/>
    </location>
</feature>
<dbReference type="InterPro" id="IPR012940">
    <property type="entry name" value="NABP"/>
</dbReference>
<dbReference type="PROSITE" id="PS50303">
    <property type="entry name" value="PUM_HD"/>
    <property type="match status" value="1"/>
</dbReference>
<dbReference type="InterPro" id="IPR033712">
    <property type="entry name" value="Pumilio_RNA-bd"/>
</dbReference>
<evidence type="ECO:0000256" key="4">
    <source>
        <dbReference type="ARBA" id="ARBA00022490"/>
    </source>
</evidence>
<dbReference type="Proteomes" id="UP001164929">
    <property type="component" value="Chromosome 3"/>
</dbReference>
<keyword evidence="8" id="KW-0539">Nucleus</keyword>
<sequence length="1708" mass="192290">MATESPLRMPSHESATFVPSTPNMAVEDLGFLRNGQRFRGNGRDAVPNRSGSAPPNMEGSFFAINNLISQQNSNLNPRLEGSNNALLAFNSEKQSYLSYYGTGASPNLRLPTPPIPRENQHPGRHAVKFGTNWGLAPIDDNSKISLHLSQGVLSTHKEELEDDHSPKEPLESLANKTNGFWSGDDAAPLAGQSKRLVDIIQEDFPRTPSPVYNQSRSLSPGTTDEAAEQDVFSGSLHDSTASTSNGVPSILGTTQPKPPLSKGFLNRVDIGVIESRMKDLNISSPQNSKEQKYHEQWHHSYQSHAQQHQVHQQPSNAFQVQNAKSQRGSQGVNSANIGMDQLLHGPSTFSAEVQSVLQSLGIAPPLYGTTGYMTSPNPFYPNLQAPGLCAPQYGIGGYALNSTVIPPYVAGYPPHGTVSMVFDGSASPNFNAGMSGSSSEGSLAHGADAQHYNKFYGQLGYVVQPSFIDPLYMQYYQQPYGLTYDMSGQFDPLASGGGAIGRQNNAPASKKGSEVAAGLEDQKLLHHQRGGVSDLNRGRGRVMNLPYFGNSPNIGILQYPSSPLVSPVLPGSPVGGTGFSGGRNEMRFPPGSGRYASVFSGWQGQRGPESFNDPKIHNFLEELKSGKVRKFELSDIVGHIVEFRQVLAEFAFFLSLFFFFSFYAEKLNDEDFLNFSADQHGSRFIQQKLENCSAEEKALVFKEVLPHASKLMTDVFGNYLIQKVFEYGSMEQRKELANQLTGQILHLSLQMYGCRVIQKALDVIELDQKAQLVLELDGHVMKCVRDQNGNHVIQKCIESVPAEKIGFIFSAFCGEVATLSMHPYGCRVIQRVLEHCAYELQCDFIVDEILESVLILAQDQYGNYVTQHVLERGKPRERYQIISKLSGHIVLLSQHKFGSNVVEKCLEYGGVTEREIIIQEILGQNEGNDDLLTMMKDQYANYVVQKILDTCTDIQRAMLLNRIRTHVHALKKYTYGKHIVARFEQQYGEVIISLNPKVQKGRFRSYSQIKKEETAAPFPSQFTHSRIQIHAQQKQRFSSSSRSRIKERALQRFNYVQKLRLKRHKRTNKSWADGKQKQKKRPRKEGKINLEEDVAGDSQSLSMFEEDSVEEGSDNESDLQEQRTAGIVDADGDSDSEDILEASNTDQEQELDVKSQTVAKAPASRSSFHSHLEYKLPETEVEDLLKKKWKYQWDVPAFGMPNCKWVGTGECFLEVANMNSDCGLKQSYRDILHCNKKPFYRKGLKEDSAIMDAYIMHCLNHIFRTRDLVTKNDSKVGKRWENAKDELLGGDEFLDHGFTRPKVLILLPFKSIANRAVNSLIKLTPGAYKVNVEHMSRFSNEFGNHDDEDNVNTNELTGSVKNSNSQKSSKPPDHQALFDGNVDDKFMIGIKFTRKSIKLFSDFYSSDLIVASPLALLKKIEEAKRDKEKDVDYLSSIEVLIIDHADVIAMQNWAFLTSVLEQLNCIPSKQHGTDIMRIRKWYLDGHARFYRQTIVLGCYANPDINASFNRQCVNYQGKVKLICQYKGVLPKVSDQVRQIYQRFDADSVAEADNARLDYFVQKVFPKIKDSDEGGVMLFISSYYEYVRLRNFLKSQNASLCLLGDYAEPRDVTRMRNWFRNGEKKIMLYTERFHFYRRYKIGGVRNLIVYSLPERKEFFPEVVNMLEGADDMTCTVLFSQFDQLQLERIVGTASARRMITSEKGVFVFC</sequence>
<comment type="caution">
    <text evidence="13">The sequence shown here is derived from an EMBL/GenBank/DDBJ whole genome shotgun (WGS) entry which is preliminary data.</text>
</comment>
<keyword evidence="6" id="KW-0810">Translation regulation</keyword>
<reference evidence="13" key="1">
    <citation type="journal article" date="2023" name="Mol. Ecol. Resour.">
        <title>Chromosome-level genome assembly of a triploid poplar Populus alba 'Berolinensis'.</title>
        <authorList>
            <person name="Chen S."/>
            <person name="Yu Y."/>
            <person name="Wang X."/>
            <person name="Wang S."/>
            <person name="Zhang T."/>
            <person name="Zhou Y."/>
            <person name="He R."/>
            <person name="Meng N."/>
            <person name="Wang Y."/>
            <person name="Liu W."/>
            <person name="Liu Z."/>
            <person name="Liu J."/>
            <person name="Guo Q."/>
            <person name="Huang H."/>
            <person name="Sederoff R.R."/>
            <person name="Wang G."/>
            <person name="Qu G."/>
            <person name="Chen S."/>
        </authorList>
    </citation>
    <scope>NUCLEOTIDE SEQUENCE</scope>
    <source>
        <strain evidence="13">SC-2020</strain>
    </source>
</reference>
<feature type="repeat" description="Pumilio" evidence="10">
    <location>
        <begin position="884"/>
        <end position="919"/>
    </location>
</feature>
<keyword evidence="14" id="KW-1185">Reference proteome</keyword>
<dbReference type="InterPro" id="IPR001313">
    <property type="entry name" value="Pumilio_RNA-bd_rpt"/>
</dbReference>
<evidence type="ECO:0000256" key="6">
    <source>
        <dbReference type="ARBA" id="ARBA00022845"/>
    </source>
</evidence>
<feature type="region of interest" description="Disordered" evidence="11">
    <location>
        <begin position="205"/>
        <end position="258"/>
    </location>
</feature>
<feature type="domain" description="PUM-HD" evidence="12">
    <location>
        <begin position="642"/>
        <end position="987"/>
    </location>
</feature>
<dbReference type="GO" id="GO:0006417">
    <property type="term" value="P:regulation of translation"/>
    <property type="evidence" value="ECO:0007669"/>
    <property type="project" value="UniProtKB-KW"/>
</dbReference>
<comment type="similarity">
    <text evidence="3">Belongs to the UTP25 family.</text>
</comment>
<gene>
    <name evidence="13" type="ORF">NC653_007934</name>
</gene>
<dbReference type="GO" id="GO:0019843">
    <property type="term" value="F:rRNA binding"/>
    <property type="evidence" value="ECO:0007669"/>
    <property type="project" value="TreeGrafter"/>
</dbReference>
<dbReference type="InterPro" id="IPR053940">
    <property type="entry name" value="UTP25_NTPase-like"/>
</dbReference>
<dbReference type="EMBL" id="JAQIZT010000003">
    <property type="protein sequence ID" value="KAJ7002593.1"/>
    <property type="molecule type" value="Genomic_DNA"/>
</dbReference>
<proteinExistence type="inferred from homology"/>
<evidence type="ECO:0000256" key="1">
    <source>
        <dbReference type="ARBA" id="ARBA00004496"/>
    </source>
</evidence>
<dbReference type="Pfam" id="PF22916">
    <property type="entry name" value="UTP25_NTPase-like"/>
    <property type="match status" value="1"/>
</dbReference>
<dbReference type="InterPro" id="IPR016024">
    <property type="entry name" value="ARM-type_fold"/>
</dbReference>
<evidence type="ECO:0000256" key="3">
    <source>
        <dbReference type="ARBA" id="ARBA00009223"/>
    </source>
</evidence>
<evidence type="ECO:0000313" key="14">
    <source>
        <dbReference type="Proteomes" id="UP001164929"/>
    </source>
</evidence>
<feature type="repeat" description="Pumilio" evidence="10">
    <location>
        <begin position="666"/>
        <end position="702"/>
    </location>
</feature>
<comment type="subcellular location">
    <subcellularLocation>
        <location evidence="1">Cytoplasm</location>
    </subcellularLocation>
    <subcellularLocation>
        <location evidence="2">Nucleus</location>
        <location evidence="2">Nucleolus</location>
    </subcellularLocation>
</comment>
<evidence type="ECO:0000256" key="8">
    <source>
        <dbReference type="ARBA" id="ARBA00023242"/>
    </source>
</evidence>
<feature type="region of interest" description="Disordered" evidence="11">
    <location>
        <begin position="35"/>
        <end position="57"/>
    </location>
</feature>
<dbReference type="GO" id="GO:0034511">
    <property type="term" value="F:U3 snoRNA binding"/>
    <property type="evidence" value="ECO:0007669"/>
    <property type="project" value="InterPro"/>
</dbReference>
<dbReference type="FunFam" id="1.25.10.10:FF:000004">
    <property type="entry name" value="Pumilio homolog 1 isoform 2"/>
    <property type="match status" value="1"/>
</dbReference>
<dbReference type="GO" id="GO:0000462">
    <property type="term" value="P:maturation of SSU-rRNA from tricistronic rRNA transcript (SSU-rRNA, 5.8S rRNA, LSU-rRNA)"/>
    <property type="evidence" value="ECO:0007669"/>
    <property type="project" value="TreeGrafter"/>
</dbReference>
<dbReference type="InterPro" id="IPR010678">
    <property type="entry name" value="UTP25"/>
</dbReference>
<dbReference type="PANTHER" id="PTHR12933:SF0">
    <property type="entry name" value="U3 SMALL NUCLEOLAR RNA-ASSOCIATED PROTEIN 25 HOMOLOG"/>
    <property type="match status" value="1"/>
</dbReference>
<dbReference type="CDD" id="cd07920">
    <property type="entry name" value="Pumilio"/>
    <property type="match status" value="1"/>
</dbReference>
<feature type="compositionally biased region" description="Acidic residues" evidence="11">
    <location>
        <begin position="1104"/>
        <end position="1119"/>
    </location>
</feature>
<evidence type="ECO:0000259" key="12">
    <source>
        <dbReference type="PROSITE" id="PS50303"/>
    </source>
</evidence>
<dbReference type="Pfam" id="PF07990">
    <property type="entry name" value="NABP"/>
    <property type="match status" value="1"/>
</dbReference>
<evidence type="ECO:0000256" key="5">
    <source>
        <dbReference type="ARBA" id="ARBA00022737"/>
    </source>
</evidence>
<feature type="repeat" description="Pumilio" evidence="10">
    <location>
        <begin position="920"/>
        <end position="961"/>
    </location>
</feature>
<dbReference type="InterPro" id="IPR033133">
    <property type="entry name" value="PUM-HD"/>
</dbReference>
<dbReference type="SMART" id="SM00025">
    <property type="entry name" value="Pumilio"/>
    <property type="match status" value="8"/>
</dbReference>
<dbReference type="Gene3D" id="1.25.10.10">
    <property type="entry name" value="Leucine-rich Repeat Variant"/>
    <property type="match status" value="1"/>
</dbReference>
<dbReference type="PROSITE" id="PS50302">
    <property type="entry name" value="PUM"/>
    <property type="match status" value="7"/>
</dbReference>
<dbReference type="InterPro" id="IPR011989">
    <property type="entry name" value="ARM-like"/>
</dbReference>
<evidence type="ECO:0000256" key="7">
    <source>
        <dbReference type="ARBA" id="ARBA00022884"/>
    </source>
</evidence>
<dbReference type="GO" id="GO:0005737">
    <property type="term" value="C:cytoplasm"/>
    <property type="evidence" value="ECO:0007669"/>
    <property type="project" value="UniProtKB-SubCell"/>
</dbReference>
<feature type="repeat" description="Pumilio" evidence="10">
    <location>
        <begin position="739"/>
        <end position="775"/>
    </location>
</feature>
<feature type="repeat" description="Pumilio" evidence="10">
    <location>
        <begin position="848"/>
        <end position="883"/>
    </location>
</feature>
<evidence type="ECO:0000256" key="10">
    <source>
        <dbReference type="PROSITE-ProRule" id="PRU00317"/>
    </source>
</evidence>
<accession>A0AAD6R5B3</accession>
<evidence type="ECO:0000256" key="11">
    <source>
        <dbReference type="SAM" id="MobiDB-lite"/>
    </source>
</evidence>
<dbReference type="Pfam" id="PF06862">
    <property type="entry name" value="Utp25_C"/>
    <property type="match status" value="1"/>
</dbReference>
<feature type="compositionally biased region" description="Polar residues" evidence="11">
    <location>
        <begin position="236"/>
        <end position="255"/>
    </location>
</feature>
<protein>
    <recommendedName>
        <fullName evidence="12">PUM-HD domain-containing protein</fullName>
    </recommendedName>
</protein>
<feature type="repeat" description="Pumilio" evidence="10">
    <location>
        <begin position="703"/>
        <end position="738"/>
    </location>
</feature>
<dbReference type="InterPro" id="IPR053939">
    <property type="entry name" value="UTP25_C"/>
</dbReference>